<dbReference type="InterPro" id="IPR001110">
    <property type="entry name" value="UPF0012_CS"/>
</dbReference>
<sequence>MRAACVQLSVRECDVGDNKRRALQLSSDVADIGADIIVLPELFLTGFCYDLKPESIPYPSLMSFRALSLDSGAILVGSIMASSDRGPINMGFCMAGAETGFYCKTHPFGDEKKHFIPGEIIAPVKVGGLSIGLEICYDIRFPEVARKLCASGADLLVTIAQFPAERIHHWRALVTARAIENQIHHIACNASGSAGGSSMIVGPAGEVLAEAGVEECVITADLDLDERDRVRRAITCWEDRRPELY</sequence>
<dbReference type="PANTHER" id="PTHR23088">
    <property type="entry name" value="NITRILASE-RELATED"/>
    <property type="match status" value="1"/>
</dbReference>
<dbReference type="OrthoDB" id="41015at2157"/>
<dbReference type="KEGG" id="mtp:Mthe_0421"/>
<name>A0B689_METTP</name>
<dbReference type="Proteomes" id="UP000000674">
    <property type="component" value="Chromosome"/>
</dbReference>
<organism evidence="2 3">
    <name type="scientific">Methanothrix thermoacetophila (strain DSM 6194 / JCM 14653 / NBRC 101360 / PT)</name>
    <name type="common">Methanosaeta thermophila</name>
    <dbReference type="NCBI Taxonomy" id="349307"/>
    <lineage>
        <taxon>Archaea</taxon>
        <taxon>Methanobacteriati</taxon>
        <taxon>Methanobacteriota</taxon>
        <taxon>Stenosarchaea group</taxon>
        <taxon>Methanomicrobia</taxon>
        <taxon>Methanotrichales</taxon>
        <taxon>Methanotrichaceae</taxon>
        <taxon>Methanothrix</taxon>
    </lineage>
</organism>
<evidence type="ECO:0000313" key="2">
    <source>
        <dbReference type="EMBL" id="ABK14213.1"/>
    </source>
</evidence>
<evidence type="ECO:0000259" key="1">
    <source>
        <dbReference type="PROSITE" id="PS50263"/>
    </source>
</evidence>
<dbReference type="SUPFAM" id="SSF56317">
    <property type="entry name" value="Carbon-nitrogen hydrolase"/>
    <property type="match status" value="1"/>
</dbReference>
<proteinExistence type="predicted"/>
<keyword evidence="3" id="KW-1185">Reference proteome</keyword>
<keyword evidence="2" id="KW-0449">Lipoprotein</keyword>
<keyword evidence="2" id="KW-0808">Transferase</keyword>
<accession>A0B689</accession>
<gene>
    <name evidence="2" type="ordered locus">Mthe_0421</name>
</gene>
<dbReference type="STRING" id="349307.Mthe_0421"/>
<dbReference type="Gene3D" id="3.60.110.10">
    <property type="entry name" value="Carbon-nitrogen hydrolase"/>
    <property type="match status" value="1"/>
</dbReference>
<dbReference type="PROSITE" id="PS01227">
    <property type="entry name" value="UPF0012"/>
    <property type="match status" value="1"/>
</dbReference>
<dbReference type="HOGENOM" id="CLU_030130_3_1_2"/>
<dbReference type="SMR" id="A0B689"/>
<dbReference type="AlphaFoldDB" id="A0B689"/>
<evidence type="ECO:0000313" key="3">
    <source>
        <dbReference type="Proteomes" id="UP000000674"/>
    </source>
</evidence>
<dbReference type="InterPro" id="IPR036526">
    <property type="entry name" value="C-N_Hydrolase_sf"/>
</dbReference>
<dbReference type="PANTHER" id="PTHR23088:SF27">
    <property type="entry name" value="DEAMINATED GLUTATHIONE AMIDASE"/>
    <property type="match status" value="1"/>
</dbReference>
<protein>
    <submittedName>
        <fullName evidence="2">Nitrilase/cyanide hydratase and apolipoprotein N-acyltransferase</fullName>
    </submittedName>
</protein>
<dbReference type="InterPro" id="IPR003010">
    <property type="entry name" value="C-N_Hydrolase"/>
</dbReference>
<dbReference type="GO" id="GO:0016746">
    <property type="term" value="F:acyltransferase activity"/>
    <property type="evidence" value="ECO:0007669"/>
    <property type="project" value="UniProtKB-KW"/>
</dbReference>
<dbReference type="EMBL" id="CP000477">
    <property type="protein sequence ID" value="ABK14213.1"/>
    <property type="molecule type" value="Genomic_DNA"/>
</dbReference>
<reference evidence="2 3" key="1">
    <citation type="submission" date="2006-10" db="EMBL/GenBank/DDBJ databases">
        <title>Complete sequence of Methanosaeta thermophila PT.</title>
        <authorList>
            <consortium name="US DOE Joint Genome Institute"/>
            <person name="Copeland A."/>
            <person name="Lucas S."/>
            <person name="Lapidus A."/>
            <person name="Barry K."/>
            <person name="Detter J.C."/>
            <person name="Glavina del Rio T."/>
            <person name="Hammon N."/>
            <person name="Israni S."/>
            <person name="Pitluck S."/>
            <person name="Chain P."/>
            <person name="Malfatti S."/>
            <person name="Shin M."/>
            <person name="Vergez L."/>
            <person name="Schmutz J."/>
            <person name="Larimer F."/>
            <person name="Land M."/>
            <person name="Hauser L."/>
            <person name="Kyrpides N."/>
            <person name="Kim E."/>
            <person name="Smith K.S."/>
            <person name="Ingram-Smith C."/>
            <person name="Richardson P."/>
        </authorList>
    </citation>
    <scope>NUCLEOTIDE SEQUENCE [LARGE SCALE GENOMIC DNA]</scope>
    <source>
        <strain evidence="3">DSM 6194 / JCM 14653 / NBRC 101360 / PT</strain>
    </source>
</reference>
<dbReference type="GeneID" id="4462014"/>
<feature type="domain" description="CN hydrolase" evidence="1">
    <location>
        <begin position="1"/>
        <end position="224"/>
    </location>
</feature>
<keyword evidence="2" id="KW-0012">Acyltransferase</keyword>
<dbReference type="RefSeq" id="WP_011695611.1">
    <property type="nucleotide sequence ID" value="NC_008553.1"/>
</dbReference>
<dbReference type="Pfam" id="PF00795">
    <property type="entry name" value="CN_hydrolase"/>
    <property type="match status" value="1"/>
</dbReference>
<dbReference type="PROSITE" id="PS50263">
    <property type="entry name" value="CN_HYDROLASE"/>
    <property type="match status" value="1"/>
</dbReference>